<sequence length="406" mass="45749">MGIVLRMNTSPANSRVPSKVLLCHNYYKLSGGEDRVFEDEARLLERHGHQVTRYTVTNDAIDSMSRWSAAVRTIWNRKTYSELRRLMRKERPALVHFTNTFPLISPAAYYAARKERVPVVQTLQNYRLICPGSLLMRDGNICEDCVTKRIKWPAVLHGCYRGNRLATACTTTMLATHGALGTWRNMVSRYVVATEFGRQKFIDAGFDAQQIAVKPNFVDPVPPCGNGEGGHFVFVGRLSPEKGIDTLLEAWTQFNGKLIILGDGPLADKVARFASQHERVQWMRHQPAKIVQQVVADAIALLVPSTWYEGLPKTIVEAFSVGTPIIGSDLGAMSEVITPGETGLLFPVGKPDKLLESLHWMSESPEHAHAMRANVRRHFEQFYTAERNYDLLRDIYCQAINDTSFE</sequence>
<dbReference type="InterPro" id="IPR001296">
    <property type="entry name" value="Glyco_trans_1"/>
</dbReference>
<dbReference type="Proteomes" id="UP000318437">
    <property type="component" value="Unassembled WGS sequence"/>
</dbReference>
<name>A0A5C6CA99_9BACT</name>
<dbReference type="EMBL" id="SJPS01000012">
    <property type="protein sequence ID" value="TWU20867.1"/>
    <property type="molecule type" value="Genomic_DNA"/>
</dbReference>
<dbReference type="Pfam" id="PF00534">
    <property type="entry name" value="Glycos_transf_1"/>
    <property type="match status" value="1"/>
</dbReference>
<dbReference type="AlphaFoldDB" id="A0A5C6CA99"/>
<dbReference type="PANTHER" id="PTHR45947">
    <property type="entry name" value="SULFOQUINOVOSYL TRANSFERASE SQD2"/>
    <property type="match status" value="1"/>
</dbReference>
<dbReference type="EC" id="2.4.1.-" evidence="3"/>
<protein>
    <submittedName>
        <fullName evidence="3">GDP-mannose-dependent alpha-mannosyltransferase</fullName>
        <ecNumber evidence="3">2.4.1.-</ecNumber>
    </submittedName>
</protein>
<feature type="domain" description="Glycosyltransferase subfamily 4-like N-terminal" evidence="2">
    <location>
        <begin position="31"/>
        <end position="216"/>
    </location>
</feature>
<feature type="domain" description="Glycosyl transferase family 1" evidence="1">
    <location>
        <begin position="232"/>
        <end position="377"/>
    </location>
</feature>
<dbReference type="PANTHER" id="PTHR45947:SF13">
    <property type="entry name" value="TRANSFERASE"/>
    <property type="match status" value="1"/>
</dbReference>
<dbReference type="InterPro" id="IPR050194">
    <property type="entry name" value="Glycosyltransferase_grp1"/>
</dbReference>
<evidence type="ECO:0000313" key="4">
    <source>
        <dbReference type="Proteomes" id="UP000318437"/>
    </source>
</evidence>
<keyword evidence="4" id="KW-1185">Reference proteome</keyword>
<reference evidence="3 4" key="1">
    <citation type="submission" date="2019-02" db="EMBL/GenBank/DDBJ databases">
        <title>Deep-cultivation of Planctomycetes and their phenomic and genomic characterization uncovers novel biology.</title>
        <authorList>
            <person name="Wiegand S."/>
            <person name="Jogler M."/>
            <person name="Boedeker C."/>
            <person name="Pinto D."/>
            <person name="Vollmers J."/>
            <person name="Rivas-Marin E."/>
            <person name="Kohn T."/>
            <person name="Peeters S.H."/>
            <person name="Heuer A."/>
            <person name="Rast P."/>
            <person name="Oberbeckmann S."/>
            <person name="Bunk B."/>
            <person name="Jeske O."/>
            <person name="Meyerdierks A."/>
            <person name="Storesund J.E."/>
            <person name="Kallscheuer N."/>
            <person name="Luecker S."/>
            <person name="Lage O.M."/>
            <person name="Pohl T."/>
            <person name="Merkel B.J."/>
            <person name="Hornburger P."/>
            <person name="Mueller R.-W."/>
            <person name="Bruemmer F."/>
            <person name="Labrenz M."/>
            <person name="Spormann A.M."/>
            <person name="Op Den Camp H."/>
            <person name="Overmann J."/>
            <person name="Amann R."/>
            <person name="Jetten M.S.M."/>
            <person name="Mascher T."/>
            <person name="Medema M.H."/>
            <person name="Devos D.P."/>
            <person name="Kaster A.-K."/>
            <person name="Ovreas L."/>
            <person name="Rohde M."/>
            <person name="Galperin M.Y."/>
            <person name="Jogler C."/>
        </authorList>
    </citation>
    <scope>NUCLEOTIDE SEQUENCE [LARGE SCALE GENOMIC DNA]</scope>
    <source>
        <strain evidence="3 4">Pla144</strain>
    </source>
</reference>
<dbReference type="InterPro" id="IPR028098">
    <property type="entry name" value="Glyco_trans_4-like_N"/>
</dbReference>
<gene>
    <name evidence="3" type="primary">mgtA</name>
    <name evidence="3" type="ORF">Pla144_47670</name>
</gene>
<dbReference type="SUPFAM" id="SSF53756">
    <property type="entry name" value="UDP-Glycosyltransferase/glycogen phosphorylase"/>
    <property type="match status" value="1"/>
</dbReference>
<dbReference type="Gene3D" id="3.40.50.2000">
    <property type="entry name" value="Glycogen Phosphorylase B"/>
    <property type="match status" value="2"/>
</dbReference>
<organism evidence="3 4">
    <name type="scientific">Bythopirellula polymerisocia</name>
    <dbReference type="NCBI Taxonomy" id="2528003"/>
    <lineage>
        <taxon>Bacteria</taxon>
        <taxon>Pseudomonadati</taxon>
        <taxon>Planctomycetota</taxon>
        <taxon>Planctomycetia</taxon>
        <taxon>Pirellulales</taxon>
        <taxon>Lacipirellulaceae</taxon>
        <taxon>Bythopirellula</taxon>
    </lineage>
</organism>
<keyword evidence="3" id="KW-0808">Transferase</keyword>
<evidence type="ECO:0000259" key="1">
    <source>
        <dbReference type="Pfam" id="PF00534"/>
    </source>
</evidence>
<comment type="caution">
    <text evidence="3">The sequence shown here is derived from an EMBL/GenBank/DDBJ whole genome shotgun (WGS) entry which is preliminary data.</text>
</comment>
<evidence type="ECO:0000259" key="2">
    <source>
        <dbReference type="Pfam" id="PF13579"/>
    </source>
</evidence>
<accession>A0A5C6CA99</accession>
<dbReference type="GO" id="GO:0016757">
    <property type="term" value="F:glycosyltransferase activity"/>
    <property type="evidence" value="ECO:0007669"/>
    <property type="project" value="UniProtKB-KW"/>
</dbReference>
<proteinExistence type="predicted"/>
<keyword evidence="3" id="KW-0328">Glycosyltransferase</keyword>
<evidence type="ECO:0000313" key="3">
    <source>
        <dbReference type="EMBL" id="TWU20867.1"/>
    </source>
</evidence>
<dbReference type="Pfam" id="PF13579">
    <property type="entry name" value="Glyco_trans_4_4"/>
    <property type="match status" value="1"/>
</dbReference>